<dbReference type="GO" id="GO:0015940">
    <property type="term" value="P:pantothenate biosynthetic process"/>
    <property type="evidence" value="ECO:0007669"/>
    <property type="project" value="UniProtKB-UniPathway"/>
</dbReference>
<dbReference type="GO" id="GO:0005737">
    <property type="term" value="C:cytoplasm"/>
    <property type="evidence" value="ECO:0007669"/>
    <property type="project" value="TreeGrafter"/>
</dbReference>
<feature type="domain" description="Ketopantoate reductase C-terminal" evidence="12">
    <location>
        <begin position="176"/>
        <end position="318"/>
    </location>
</feature>
<dbReference type="Pfam" id="PF02558">
    <property type="entry name" value="ApbA"/>
    <property type="match status" value="1"/>
</dbReference>
<protein>
    <recommendedName>
        <fullName evidence="4 10">2-dehydropantoate 2-reductase</fullName>
        <ecNumber evidence="3 10">1.1.1.169</ecNumber>
    </recommendedName>
    <alternativeName>
        <fullName evidence="8 10">Ketopantoate reductase</fullName>
    </alternativeName>
</protein>
<comment type="function">
    <text evidence="10">Catalyzes the NADPH-dependent reduction of ketopantoate into pantoic acid.</text>
</comment>
<comment type="pathway">
    <text evidence="1 10">Cofactor biosynthesis; (R)-pantothenate biosynthesis; (R)-pantoate from 3-methyl-2-oxobutanoate: step 2/2.</text>
</comment>
<evidence type="ECO:0000256" key="6">
    <source>
        <dbReference type="ARBA" id="ARBA00022857"/>
    </source>
</evidence>
<name>A0A127F6C8_STEDE</name>
<evidence type="ECO:0000256" key="10">
    <source>
        <dbReference type="RuleBase" id="RU362068"/>
    </source>
</evidence>
<evidence type="ECO:0000256" key="7">
    <source>
        <dbReference type="ARBA" id="ARBA00023002"/>
    </source>
</evidence>
<evidence type="ECO:0000256" key="9">
    <source>
        <dbReference type="ARBA" id="ARBA00048793"/>
    </source>
</evidence>
<dbReference type="AlphaFoldDB" id="A0A127F6C8"/>
<dbReference type="InterPro" id="IPR013328">
    <property type="entry name" value="6PGD_dom2"/>
</dbReference>
<keyword evidence="14" id="KW-1185">Reference proteome</keyword>
<dbReference type="InterPro" id="IPR003710">
    <property type="entry name" value="ApbA"/>
</dbReference>
<dbReference type="EMBL" id="CP011971">
    <property type="protein sequence ID" value="AMN45947.1"/>
    <property type="molecule type" value="Genomic_DNA"/>
</dbReference>
<evidence type="ECO:0000256" key="3">
    <source>
        <dbReference type="ARBA" id="ARBA00013014"/>
    </source>
</evidence>
<proteinExistence type="inferred from homology"/>
<dbReference type="Gene3D" id="3.40.50.720">
    <property type="entry name" value="NAD(P)-binding Rossmann-like Domain"/>
    <property type="match status" value="1"/>
</dbReference>
<comment type="catalytic activity">
    <reaction evidence="9 10">
        <text>(R)-pantoate + NADP(+) = 2-dehydropantoate + NADPH + H(+)</text>
        <dbReference type="Rhea" id="RHEA:16233"/>
        <dbReference type="ChEBI" id="CHEBI:11561"/>
        <dbReference type="ChEBI" id="CHEBI:15378"/>
        <dbReference type="ChEBI" id="CHEBI:15980"/>
        <dbReference type="ChEBI" id="CHEBI:57783"/>
        <dbReference type="ChEBI" id="CHEBI:58349"/>
        <dbReference type="EC" id="1.1.1.169"/>
    </reaction>
</comment>
<dbReference type="InterPro" id="IPR013332">
    <property type="entry name" value="KPR_N"/>
</dbReference>
<evidence type="ECO:0000256" key="8">
    <source>
        <dbReference type="ARBA" id="ARBA00032024"/>
    </source>
</evidence>
<dbReference type="UniPathway" id="UPA00028">
    <property type="reaction ID" value="UER00004"/>
</dbReference>
<dbReference type="Proteomes" id="UP000070250">
    <property type="component" value="Chromosome"/>
</dbReference>
<dbReference type="GO" id="GO:0008677">
    <property type="term" value="F:2-dehydropantoate 2-reductase activity"/>
    <property type="evidence" value="ECO:0007669"/>
    <property type="project" value="UniProtKB-EC"/>
</dbReference>
<keyword evidence="5 10" id="KW-0566">Pantothenate biosynthesis</keyword>
<keyword evidence="7 10" id="KW-0560">Oxidoreductase</keyword>
<evidence type="ECO:0000256" key="1">
    <source>
        <dbReference type="ARBA" id="ARBA00004994"/>
    </source>
</evidence>
<gene>
    <name evidence="13" type="ORF">ACG33_02230</name>
</gene>
<dbReference type="Gene3D" id="1.10.1040.10">
    <property type="entry name" value="N-(1-d-carboxylethyl)-l-norvaline Dehydrogenase, domain 2"/>
    <property type="match status" value="1"/>
</dbReference>
<keyword evidence="6 10" id="KW-0521">NADP</keyword>
<dbReference type="STRING" id="465721.ACG33_02230"/>
<evidence type="ECO:0000256" key="4">
    <source>
        <dbReference type="ARBA" id="ARBA00019465"/>
    </source>
</evidence>
<evidence type="ECO:0000259" key="12">
    <source>
        <dbReference type="Pfam" id="PF08546"/>
    </source>
</evidence>
<dbReference type="NCBIfam" id="TIGR00745">
    <property type="entry name" value="apbA_panE"/>
    <property type="match status" value="1"/>
</dbReference>
<dbReference type="SUPFAM" id="SSF48179">
    <property type="entry name" value="6-phosphogluconate dehydrogenase C-terminal domain-like"/>
    <property type="match status" value="1"/>
</dbReference>
<accession>A0A127F6C8</accession>
<feature type="domain" description="Ketopantoate reductase N-terminal" evidence="11">
    <location>
        <begin position="7"/>
        <end position="149"/>
    </location>
</feature>
<dbReference type="EC" id="1.1.1.169" evidence="3 10"/>
<dbReference type="InterPro" id="IPR051402">
    <property type="entry name" value="KPR-Related"/>
</dbReference>
<dbReference type="InterPro" id="IPR008927">
    <property type="entry name" value="6-PGluconate_DH-like_C_sf"/>
</dbReference>
<sequence>MYRPEFAVLGAGAIGSILGAHLARAGHSVVMLARGRRAAQVRNAGLCLKGLSDFRIQVPVLEDASRLAGAQVLIVAMKTMGTREALEPLRGAQVDAAFSIQNGLWKNDQLVQVFGADKVLGSLANTSGELLPSGEVLFTRNVNVLVGEPAGGDSARAQHIAATIDAAGVRAAAVPDILAREWTKFVGWVGLMSMAVTTRCVTWRYLSDPDCAIVLVRLVREMLQLARASGIRPGDEKSLLPLRMIVEGTEQQAIAAVIEAGRHFKQDAPEHRMSALQDLQAGRALEIDETLGDAVRRAQDLNLSLPLLEAIYHLVAALDRTARAHAAAKPAVTLA</sequence>
<reference evidence="13 14" key="1">
    <citation type="submission" date="2015-06" db="EMBL/GenBank/DDBJ databases">
        <title>A Comprehensive Approach to Explore the Metabolic and Phylogenetic Diversity of Bacterial Steroid Degradation in the Environment: Testosterone as an Example.</title>
        <authorList>
            <person name="Yang F.-C."/>
            <person name="Chen Y.-L."/>
            <person name="Yu C.-P."/>
            <person name="Tang S.-L."/>
            <person name="Wang P.-H."/>
            <person name="Ismail W."/>
            <person name="Wang C.-H."/>
            <person name="Yang C.-Y."/>
            <person name="Chiang Y.-R."/>
        </authorList>
    </citation>
    <scope>NUCLEOTIDE SEQUENCE [LARGE SCALE GENOMIC DNA]</scope>
    <source>
        <strain evidence="13 14">DSM 18526</strain>
    </source>
</reference>
<evidence type="ECO:0000256" key="2">
    <source>
        <dbReference type="ARBA" id="ARBA00007870"/>
    </source>
</evidence>
<evidence type="ECO:0000313" key="13">
    <source>
        <dbReference type="EMBL" id="AMN45947.1"/>
    </source>
</evidence>
<dbReference type="InterPro" id="IPR013752">
    <property type="entry name" value="KPA_reductase"/>
</dbReference>
<dbReference type="Pfam" id="PF08546">
    <property type="entry name" value="ApbA_C"/>
    <property type="match status" value="1"/>
</dbReference>
<dbReference type="SUPFAM" id="SSF51735">
    <property type="entry name" value="NAD(P)-binding Rossmann-fold domains"/>
    <property type="match status" value="1"/>
</dbReference>
<evidence type="ECO:0000256" key="5">
    <source>
        <dbReference type="ARBA" id="ARBA00022655"/>
    </source>
</evidence>
<dbReference type="InterPro" id="IPR036291">
    <property type="entry name" value="NAD(P)-bd_dom_sf"/>
</dbReference>
<dbReference type="PANTHER" id="PTHR21708:SF26">
    <property type="entry name" value="2-DEHYDROPANTOATE 2-REDUCTASE"/>
    <property type="match status" value="1"/>
</dbReference>
<dbReference type="KEGG" id="sdf:ACG33_02230"/>
<comment type="similarity">
    <text evidence="2 10">Belongs to the ketopantoate reductase family.</text>
</comment>
<evidence type="ECO:0000259" key="11">
    <source>
        <dbReference type="Pfam" id="PF02558"/>
    </source>
</evidence>
<evidence type="ECO:0000313" key="14">
    <source>
        <dbReference type="Proteomes" id="UP000070250"/>
    </source>
</evidence>
<organism evidence="13 14">
    <name type="scientific">Steroidobacter denitrificans</name>
    <dbReference type="NCBI Taxonomy" id="465721"/>
    <lineage>
        <taxon>Bacteria</taxon>
        <taxon>Pseudomonadati</taxon>
        <taxon>Pseudomonadota</taxon>
        <taxon>Gammaproteobacteria</taxon>
        <taxon>Steroidobacterales</taxon>
        <taxon>Steroidobacteraceae</taxon>
        <taxon>Steroidobacter</taxon>
    </lineage>
</organism>
<dbReference type="RefSeq" id="WP_066918347.1">
    <property type="nucleotide sequence ID" value="NZ_CP011971.1"/>
</dbReference>
<dbReference type="PANTHER" id="PTHR21708">
    <property type="entry name" value="PROBABLE 2-DEHYDROPANTOATE 2-REDUCTASE"/>
    <property type="match status" value="1"/>
</dbReference>